<dbReference type="CDD" id="cd19941">
    <property type="entry name" value="TIL"/>
    <property type="match status" value="3"/>
</dbReference>
<organism evidence="4 5">
    <name type="scientific">Merluccius polli</name>
    <name type="common">Benguela hake</name>
    <name type="synonym">Merluccius cadenati</name>
    <dbReference type="NCBI Taxonomy" id="89951"/>
    <lineage>
        <taxon>Eukaryota</taxon>
        <taxon>Metazoa</taxon>
        <taxon>Chordata</taxon>
        <taxon>Craniata</taxon>
        <taxon>Vertebrata</taxon>
        <taxon>Euteleostomi</taxon>
        <taxon>Actinopterygii</taxon>
        <taxon>Neopterygii</taxon>
        <taxon>Teleostei</taxon>
        <taxon>Neoteleostei</taxon>
        <taxon>Acanthomorphata</taxon>
        <taxon>Zeiogadaria</taxon>
        <taxon>Gadariae</taxon>
        <taxon>Gadiformes</taxon>
        <taxon>Gadoidei</taxon>
        <taxon>Merlucciidae</taxon>
        <taxon>Merluccius</taxon>
    </lineage>
</organism>
<evidence type="ECO:0000259" key="3">
    <source>
        <dbReference type="PROSITE" id="PS51233"/>
    </source>
</evidence>
<dbReference type="PANTHER" id="PTHR11339:SF373">
    <property type="entry name" value="VWFD DOMAIN-CONTAINING PROTEIN"/>
    <property type="match status" value="1"/>
</dbReference>
<dbReference type="SMART" id="SM00216">
    <property type="entry name" value="VWD"/>
    <property type="match status" value="3"/>
</dbReference>
<dbReference type="InterPro" id="IPR002919">
    <property type="entry name" value="TIL_dom"/>
</dbReference>
<dbReference type="InterPro" id="IPR014853">
    <property type="entry name" value="VWF/SSPO/ZAN-like_Cys-rich_dom"/>
</dbReference>
<keyword evidence="2" id="KW-0325">Glycoprotein</keyword>
<feature type="domain" description="VWFD" evidence="3">
    <location>
        <begin position="1272"/>
        <end position="1457"/>
    </location>
</feature>
<dbReference type="PROSITE" id="PS51233">
    <property type="entry name" value="VWFD"/>
    <property type="match status" value="4"/>
</dbReference>
<dbReference type="PANTHER" id="PTHR11339">
    <property type="entry name" value="EXTRACELLULAR MATRIX GLYCOPROTEIN RELATED"/>
    <property type="match status" value="1"/>
</dbReference>
<dbReference type="InterPro" id="IPR036084">
    <property type="entry name" value="Ser_inhib-like_sf"/>
</dbReference>
<dbReference type="InterPro" id="IPR035234">
    <property type="entry name" value="IgGFc-bd_N"/>
</dbReference>
<dbReference type="SUPFAM" id="SSF57567">
    <property type="entry name" value="Serine protease inhibitors"/>
    <property type="match status" value="3"/>
</dbReference>
<sequence>MATILAYGVEELCRRARWWELNIRFIDIVHGPCERLSSALPTGREFATAFMQNLYGDSDARFMIEVSAPPSSKGSTKVKVSAMGQVFEKDVDPGKGVSFTLPDSVEMQGSTRFNKTVVIEASQDVTVLSFNFKQDTADTSVVYPLQEWGTEYYIFTPPSYVSGTYKEFSITNHKEHNFAEVRLRGSVHFQGKFYRAGSKISIKLEPFESVQIQSEVDLSGTKVVSKLPVAVSSGHSCAQKYTFCNHVYEQLLPIRSWGKEFIIAPLPYHYSQTRHDSVYVQAFQTTYVSMNVAGNVQGFFLYAGLTVELYSQWPNSIYLTSDKGIQVLFEFNGGPVDVQQSFDPFLMSILPTNQYSKSYSLEGQQDFSNSVILVAKDNDLKDVQLDMNPLPASMEWHKVDGSDYFWAELNYSTGASSNQISHPTSPIGVYSFGVAVANGYGSPASGNEADCKAIKCEKDERCEIKGTTPTCVKLPPVGKGGTCWAMGDPHYRTFDGYYFNFMGNCTYIMAKNCHIDTSHPAFEVDAQNENRAGSKITFVGKVQIKVYDYTIIIMRSEFGLVRMNYTLWNLPINLDNGKVKLSLIGMSVVVETDFGLVVQYDWKQYLDISISGDFAGKVCGLCGNFNSKQDDDLFTPSGELAGSEQALGNSWRVPGMAEDAYCRDECVGQCKSCKSDGLFESLMGRLFCSFLSNVMDGPLSECSAVIGSKVFHEICMYDVCMGEGKWHFFCNTLQVYSDACQRAGVKVHDWRHIAHCPNPTCPENSHYEFCGIACPATCETPDAPSKCKANCVETCVCDNGFLLSGTKCIPKTECGCMYEGHYVEAGASFWVDDHCMQRGFCNPANRQMEYNKKGCEAGYECKVVDGLVGCHLMAYATCRVSGDPHYKTFDGHVYNFQGTCVYQMAGTCSKSTTPGSPVLEPFDVLVQNDGHAKRVGSSTKLVEVKVYGNSIVLSKDHRGSLLINSELTNLPANLNQGNVTVKLIGNFAEIETDFGLTVYYDWNTAVYVKVPSGYAGAMCGLCGNYNLKSKDDLVMKNGRQAASAEEMGKSWRVAETPGCVDDCKDKNHCPDCDFTQIEKYESNKFCGLIRDPKGPFQNCHTIVPPGGFFKDCVDDVCNNNGNLHSFCDSLHLYTITCQQAGVEVDQWRTNDFCPKLDFKHPNNSHYEHCAGVCHIICGVGSPPAGCKKPCQEGWVCNDEFLLSGDACVPIEQCGCMHKDKYYKHGQIFYPHGQCQEECTCNGTVQCQKFSCGAHEKCEVKNGIRSCQPVGKGVCSISGDPHYNTFDNSTYDFQGTCTYTAAKACNLNGTRLPAFSVAVENERWYAMTSSPKVSVAKLVSVTVYGNTLILRKNQIGMIMLNGIMTTIPLNINEKQVQVYQEGTYYLILTDFGLRVTYDMIYHITITIPGNYRGRTCGLCGNFNDNKADEFQLPGGKVTKDLLSFGAAWKVAVPGVVCEDGCSGDICPKCDASKKEVFEKDCQILTDPQGPFAACHNVIDPNSYYRDCVYDVCLAVGDRKVLCDSISAYMMDCQAFGVTILTWRTPAFCPLSCSANSHHQICAITCDTPCPGLSDIISCPTTCAEGCACDDGYYFNGTGCISWDKCGCFINGRTYKIGESVLLDNCQQLCTCTVSGHAQCVDTKCGNAESCEIQNGLLGCFPKRCELGTGGSFTLFNGVTGAVKPTMAAYELVENCDPSAPGEWFRVVAKLQECSLTASKSVSALYVFFSDIMVAVTDKHETWVNGQKVILPVQLRKDISVGVSGKSIHLEKKAGFRLSYSWSQGVTVTISNDIAGKVCGVCGPLSSSKNSLEISQETMQEYIAPFIAQDFPTW</sequence>
<dbReference type="InterPro" id="IPR001846">
    <property type="entry name" value="VWF_type-D"/>
</dbReference>
<dbReference type="InterPro" id="IPR025615">
    <property type="entry name" value="TILa_dom"/>
</dbReference>
<evidence type="ECO:0000256" key="1">
    <source>
        <dbReference type="ARBA" id="ARBA00023157"/>
    </source>
</evidence>
<dbReference type="GO" id="GO:0005615">
    <property type="term" value="C:extracellular space"/>
    <property type="evidence" value="ECO:0007669"/>
    <property type="project" value="TreeGrafter"/>
</dbReference>
<feature type="domain" description="VWFD" evidence="3">
    <location>
        <begin position="1661"/>
        <end position="1832"/>
    </location>
</feature>
<dbReference type="Pfam" id="PF08742">
    <property type="entry name" value="C8"/>
    <property type="match status" value="3"/>
</dbReference>
<dbReference type="Proteomes" id="UP001174136">
    <property type="component" value="Unassembled WGS sequence"/>
</dbReference>
<dbReference type="Pfam" id="PF00094">
    <property type="entry name" value="VWD"/>
    <property type="match status" value="4"/>
</dbReference>
<name>A0AA47P2Q6_MERPO</name>
<dbReference type="SMART" id="SM00832">
    <property type="entry name" value="C8"/>
    <property type="match status" value="3"/>
</dbReference>
<dbReference type="Pfam" id="PF17517">
    <property type="entry name" value="IgGFc_binding"/>
    <property type="match status" value="1"/>
</dbReference>
<gene>
    <name evidence="4" type="primary">FCGBP_2</name>
    <name evidence="4" type="ORF">N1851_015491</name>
</gene>
<keyword evidence="5" id="KW-1185">Reference proteome</keyword>
<feature type="domain" description="VWFD" evidence="3">
    <location>
        <begin position="876"/>
        <end position="1060"/>
    </location>
</feature>
<accession>A0AA47P2Q6</accession>
<proteinExistence type="predicted"/>
<dbReference type="Pfam" id="PF01826">
    <property type="entry name" value="TIL"/>
    <property type="match status" value="3"/>
</dbReference>
<reference evidence="4" key="1">
    <citation type="journal article" date="2023" name="Front. Mar. Sci.">
        <title>A new Merluccius polli reference genome to investigate the effects of global change in West African waters.</title>
        <authorList>
            <person name="Mateo J.L."/>
            <person name="Blanco-Fernandez C."/>
            <person name="Garcia-Vazquez E."/>
            <person name="Machado-Schiaffino G."/>
        </authorList>
    </citation>
    <scope>NUCLEOTIDE SEQUENCE</scope>
    <source>
        <strain evidence="4">C29</strain>
        <tissue evidence="4">Fin</tissue>
    </source>
</reference>
<dbReference type="InterPro" id="IPR050780">
    <property type="entry name" value="Mucin_vWF_Thrombospondin_sf"/>
</dbReference>
<dbReference type="EMBL" id="JAOPHQ010002848">
    <property type="protein sequence ID" value="KAK0145593.1"/>
    <property type="molecule type" value="Genomic_DNA"/>
</dbReference>
<feature type="domain" description="VWFD" evidence="3">
    <location>
        <begin position="481"/>
        <end position="663"/>
    </location>
</feature>
<dbReference type="GO" id="GO:0031012">
    <property type="term" value="C:extracellular matrix"/>
    <property type="evidence" value="ECO:0007669"/>
    <property type="project" value="TreeGrafter"/>
</dbReference>
<evidence type="ECO:0000313" key="5">
    <source>
        <dbReference type="Proteomes" id="UP001174136"/>
    </source>
</evidence>
<dbReference type="Gene3D" id="2.10.25.10">
    <property type="entry name" value="Laminin"/>
    <property type="match status" value="3"/>
</dbReference>
<keyword evidence="1" id="KW-1015">Disulfide bond</keyword>
<comment type="caution">
    <text evidence="4">The sequence shown here is derived from an EMBL/GenBank/DDBJ whole genome shotgun (WGS) entry which is preliminary data.</text>
</comment>
<dbReference type="Pfam" id="PF12714">
    <property type="entry name" value="TILa"/>
    <property type="match status" value="2"/>
</dbReference>
<evidence type="ECO:0000313" key="4">
    <source>
        <dbReference type="EMBL" id="KAK0145593.1"/>
    </source>
</evidence>
<evidence type="ECO:0000256" key="2">
    <source>
        <dbReference type="ARBA" id="ARBA00023180"/>
    </source>
</evidence>
<protein>
    <submittedName>
        <fullName evidence="4">IgGFc-binding protein</fullName>
    </submittedName>
</protein>
<dbReference type="FunFam" id="2.10.25.10:FF:000055">
    <property type="entry name" value="alpha-tectorin isoform X1"/>
    <property type="match status" value="1"/>
</dbReference>